<accession>L1LBL6</accession>
<dbReference type="InterPro" id="IPR052208">
    <property type="entry name" value="DmX-like/RAVE_component"/>
</dbReference>
<dbReference type="KEGG" id="beq:BEWA_012850"/>
<dbReference type="GO" id="GO:0043291">
    <property type="term" value="C:RAVE complex"/>
    <property type="evidence" value="ECO:0007669"/>
    <property type="project" value="TreeGrafter"/>
</dbReference>
<dbReference type="Pfam" id="PF12234">
    <property type="entry name" value="Rav1p_C"/>
    <property type="match status" value="1"/>
</dbReference>
<dbReference type="EMBL" id="ACOU01000004">
    <property type="protein sequence ID" value="EKX72726.1"/>
    <property type="molecule type" value="Genomic_DNA"/>
</dbReference>
<dbReference type="eggNOG" id="KOG1064">
    <property type="taxonomic scope" value="Eukaryota"/>
</dbReference>
<dbReference type="GeneID" id="15804361"/>
<dbReference type="OrthoDB" id="342131at2759"/>
<evidence type="ECO:0000313" key="3">
    <source>
        <dbReference type="Proteomes" id="UP000031512"/>
    </source>
</evidence>
<dbReference type="VEuPathDB" id="PiroplasmaDB:BEWA_012850"/>
<dbReference type="RefSeq" id="XP_004832178.1">
    <property type="nucleotide sequence ID" value="XM_004832121.1"/>
</dbReference>
<comment type="caution">
    <text evidence="2">The sequence shown here is derived from an EMBL/GenBank/DDBJ whole genome shotgun (WGS) entry which is preliminary data.</text>
</comment>
<feature type="domain" description="RAVE complex protein Rav1 C-terminal" evidence="1">
    <location>
        <begin position="965"/>
        <end position="1044"/>
    </location>
</feature>
<keyword evidence="3" id="KW-1185">Reference proteome</keyword>
<proteinExistence type="predicted"/>
<reference evidence="2 3" key="1">
    <citation type="journal article" date="2012" name="BMC Genomics">
        <title>Comparative genomic analysis and phylogenetic position of Theileria equi.</title>
        <authorList>
            <person name="Kappmeyer L.S."/>
            <person name="Thiagarajan M."/>
            <person name="Herndon D.R."/>
            <person name="Ramsay J.D."/>
            <person name="Caler E."/>
            <person name="Djikeng A."/>
            <person name="Gillespie J.J."/>
            <person name="Lau A.O."/>
            <person name="Roalson E.H."/>
            <person name="Silva J.C."/>
            <person name="Silva M.G."/>
            <person name="Suarez C.E."/>
            <person name="Ueti M.W."/>
            <person name="Nene V.M."/>
            <person name="Mealey R.H."/>
            <person name="Knowles D.P."/>
            <person name="Brayton K.A."/>
        </authorList>
    </citation>
    <scope>NUCLEOTIDE SEQUENCE [LARGE SCALE GENOMIC DNA]</scope>
    <source>
        <strain evidence="2 3">WA</strain>
    </source>
</reference>
<dbReference type="GO" id="GO:0007035">
    <property type="term" value="P:vacuolar acidification"/>
    <property type="evidence" value="ECO:0007669"/>
    <property type="project" value="TreeGrafter"/>
</dbReference>
<dbReference type="PANTHER" id="PTHR13950:SF9">
    <property type="entry name" value="RABCONNECTIN-3A"/>
    <property type="match status" value="1"/>
</dbReference>
<evidence type="ECO:0000259" key="1">
    <source>
        <dbReference type="Pfam" id="PF12234"/>
    </source>
</evidence>
<name>L1LBL6_THEEQ</name>
<dbReference type="PANTHER" id="PTHR13950">
    <property type="entry name" value="RABCONNECTIN-RELATED"/>
    <property type="match status" value="1"/>
</dbReference>
<protein>
    <recommendedName>
        <fullName evidence="1">RAVE complex protein Rav1 C-terminal domain-containing protein</fullName>
    </recommendedName>
</protein>
<organism evidence="2 3">
    <name type="scientific">Theileria equi strain WA</name>
    <dbReference type="NCBI Taxonomy" id="1537102"/>
    <lineage>
        <taxon>Eukaryota</taxon>
        <taxon>Sar</taxon>
        <taxon>Alveolata</taxon>
        <taxon>Apicomplexa</taxon>
        <taxon>Aconoidasida</taxon>
        <taxon>Piroplasmida</taxon>
        <taxon>Theileriidae</taxon>
        <taxon>Theileria</taxon>
    </lineage>
</organism>
<dbReference type="InterPro" id="IPR022033">
    <property type="entry name" value="Rav1p_C"/>
</dbReference>
<evidence type="ECO:0000313" key="2">
    <source>
        <dbReference type="EMBL" id="EKX72726.1"/>
    </source>
</evidence>
<sequence>MKHMTYIRRILRPIYGSDHEKYSVEVIDYLPLVKGRRNALFGTNSQDNESFTMVAAILRSKGGKPKSSDNVVFLFWLENYETVVKDFLTSKNKSWESLGFVYSQNADGTSKTLIKHELWSLYHDSTVISASWRKNKDATTSFNKLLLITLTKSYIAHIWKSNAIQESFDICIHVPLHTSLYNLNFQCSWINMACSTFDYNFSDREFIIFYNTTTSKSYSITIEDSVPVLNCTYDDDSDFYIFSGASPSDHPQLYEIYGIDGLLNFQTHVTSEYILGNNEISIPVNIKSIESISICKHTFETGLVTLYTSDSLRPNKISESCPLKVSKWITLKSTNSIGADYDELLGTQIARGLNKILPPITISAVAEGGLDMDFLLSPYDLFLKDENGSADNIIGLVTRYMLHMQIPLYTDIDDEQILTEHFFLDKLLASKHVKNVKVINNRDETLYIALYTNGSFNAITISKCSTDIRVQDIEVDMYPIQAFDVYDSVYFVLFSESKCGLYTWDNFRLKQVVSWVLIPRGEPIYHFSRWCDGKSFCLVSGWAMDPEDEAGIFLYIIEGKCTKWIQVGQNLYDALLGKKFSIPNALDDPSSIESCHLSGFSLYWKRDQVEFQVPLFPSLSSKYREPQSVYHPEFIETLLELGLGGVVCRILDRLTSLYRTLITELKSQTFCSKNSNLHCDCIVFKATHLKSFTRITDEVVADVGNTIKSLYPQSGDLGLSIKPMCPVSTGVGAQVTISELLVYLRAIRLPGLTWEEQFKLIDVIMPLQESLECPKRNIDSALNFMDYKIEDFDHMETSISLVERDTERCRLSANASKLEESAAAVSDMVATGTDSAILNLDNISKFTDDEFCSCKFVQHVKSGRESQDMILWALLCHDDSELLRKVMLHIEGPIPLKKLGVGFWATSQSCIDALCKEIESGFKGIIASRDAGLVVESFDEFGFWSIVRNKTMVYSHVLKAKGFTKLGDFLASDFTLDQNKERAIKNAFALIGKRRYLLACGILVLADKLSDAIDVCFQYLDDPQLALLISRVRGGDVSYVISKMEESMIKNVLLFKMNNTLFSPLDDVKDIKSLIALLYTALRLKLTDAEKVSTCLRSCSMEYFQKGLSLISLILHSINPGITEEWDALFTSACMSHVSRDSLDCNILLELVSGDGTEESVPASSVSLPGGCTSLNIDQQWSTMSILDNFSYLEPSEMDHHLDIDGLELLLDIKKRLGMDMCLKMDIGNMRAIQYSKESIDAAFTEIMRQCIGFFDFGVIPYELLSLVMQTVNQGVVDTPICLVLSISSLLVVVIHHIDLLEQVYTGLHEQLVMLNEMVKVGQGIATDHVTNFLKSLVKTIEPTLFANELVGLSTSFNILVVLEDNSSNFDIHKYFGTCITFALLETILGLFRNWMYKVVNDTDWRGPWMDRLCVSISRYIFNSQSELLKLALNASSSIYPMINLKSDIAKPIDCQIDDQEYHVYDSFISRYIASVYGTEFEKLWRFLHCGFRIFSIFSKCLSQESEIQYNDISDELYMEMKNPFQDTRCVPLMIPLKYIFSKPMIWSNELISAEIFQAREKEHAFSAHCAILDVLRRTKFIALHNSKGKCLSTFYTMPNSTIYDNINSFSAQVMLEPLNPDLYLMILLNSHGRQLASVSGEFLNAVIRETYESIHSFDRKTSSIYARLVRYLSAYCNVHVEQMFSIKKSGVISKVSERLSSIFQSHRTQSIKTGGGPSGGISGHPTWPIYAIVYGESIEGQTPAYSVTLQHSAILARTFAKEMRYPSQYGFGNSSCDWSVFGEIHSILWSGDSLAVFDRNGWLLIYYMKNLYYLGTDGGVTMPPIAFRTHYNASFITWLGDYFIATIGDGINANAMHSEITILDTKIEEKAVRHTLCPEEDFKNFSPADDSIILLKSAGKVDGDQTFKLISEHSVQCICIWDLVDYNKHNVPKIKVLIVDTSQIPQNIFRKKQNASKFTCLLPIKVQVHEYEGVCLEHDILIFDSCGIMRLFSVAASAITLTCTIHATAIVGAFQLVNGNIVTVAEDGKICVWTLQGAYKSPSKIFETCARPKVTAQELGNSTSIVSSIGEYLGLKFTSQTPKAEKSTPEPYTRVSEAQIFNQQFIVTTTPDSMVAITQLPNHTVF</sequence>
<dbReference type="STRING" id="1537102.L1LBL6"/>
<gene>
    <name evidence="2" type="ORF">BEWA_012850</name>
</gene>
<dbReference type="Proteomes" id="UP000031512">
    <property type="component" value="Unassembled WGS sequence"/>
</dbReference>